<evidence type="ECO:0000256" key="1">
    <source>
        <dbReference type="SAM" id="MobiDB-lite"/>
    </source>
</evidence>
<keyword evidence="3" id="KW-1185">Reference proteome</keyword>
<feature type="compositionally biased region" description="Basic and acidic residues" evidence="1">
    <location>
        <begin position="87"/>
        <end position="109"/>
    </location>
</feature>
<feature type="compositionally biased region" description="Acidic residues" evidence="1">
    <location>
        <begin position="123"/>
        <end position="136"/>
    </location>
</feature>
<evidence type="ECO:0000313" key="2">
    <source>
        <dbReference type="EMBL" id="ESW09870.1"/>
    </source>
</evidence>
<feature type="compositionally biased region" description="Basic and acidic residues" evidence="1">
    <location>
        <begin position="65"/>
        <end position="76"/>
    </location>
</feature>
<organism evidence="2 3">
    <name type="scientific">Phaseolus vulgaris</name>
    <name type="common">Kidney bean</name>
    <name type="synonym">French bean</name>
    <dbReference type="NCBI Taxonomy" id="3885"/>
    <lineage>
        <taxon>Eukaryota</taxon>
        <taxon>Viridiplantae</taxon>
        <taxon>Streptophyta</taxon>
        <taxon>Embryophyta</taxon>
        <taxon>Tracheophyta</taxon>
        <taxon>Spermatophyta</taxon>
        <taxon>Magnoliopsida</taxon>
        <taxon>eudicotyledons</taxon>
        <taxon>Gunneridae</taxon>
        <taxon>Pentapetalae</taxon>
        <taxon>rosids</taxon>
        <taxon>fabids</taxon>
        <taxon>Fabales</taxon>
        <taxon>Fabaceae</taxon>
        <taxon>Papilionoideae</taxon>
        <taxon>50 kb inversion clade</taxon>
        <taxon>NPAAA clade</taxon>
        <taxon>indigoferoid/millettioid clade</taxon>
        <taxon>Phaseoleae</taxon>
        <taxon>Phaseolus</taxon>
    </lineage>
</organism>
<dbReference type="eggNOG" id="ENOG502SY1H">
    <property type="taxonomic scope" value="Eukaryota"/>
</dbReference>
<gene>
    <name evidence="2" type="ORF">PHAVU_009G163300g</name>
</gene>
<protein>
    <submittedName>
        <fullName evidence="2">Uncharacterized protein</fullName>
    </submittedName>
</protein>
<dbReference type="Gramene" id="ESW09870">
    <property type="protein sequence ID" value="ESW09870"/>
    <property type="gene ID" value="PHAVU_009G163300g"/>
</dbReference>
<evidence type="ECO:0000313" key="3">
    <source>
        <dbReference type="Proteomes" id="UP000000226"/>
    </source>
</evidence>
<dbReference type="OMA" id="HDDCINL"/>
<accession>V7AX37</accession>
<name>V7AX37_PHAVU</name>
<feature type="compositionally biased region" description="Basic and acidic residues" evidence="1">
    <location>
        <begin position="22"/>
        <end position="37"/>
    </location>
</feature>
<feature type="region of interest" description="Disordered" evidence="1">
    <location>
        <begin position="1"/>
        <end position="150"/>
    </location>
</feature>
<feature type="compositionally biased region" description="Low complexity" evidence="1">
    <location>
        <begin position="77"/>
        <end position="86"/>
    </location>
</feature>
<sequence length="255" mass="28622">MGSNNSRLNGKGGEVLPARVRSRIEELRRRSEKKELNFDGSVDGGKSQYYEENYGGDSNKGSLNDIRKDKHVERVSKVVPVPVSEPGKQHNELYNEEKGRDVGKKDENVKSAWLQQGNATYGSDDEEDEDEDDDDIESGRNIGPSSPSFKIYCIESKNKKEEEFPESKDLADDENQLQKSLSNSMENLVLVSAGNTGNSNEMLQIVKIKSASSRKGKMKQAMKKNLLYVKHMNRKKPPVLVCTGTVDGRHLLTYH</sequence>
<dbReference type="PhylomeDB" id="V7AX37"/>
<dbReference type="AlphaFoldDB" id="V7AX37"/>
<dbReference type="OrthoDB" id="1432441at2759"/>
<reference evidence="3" key="1">
    <citation type="journal article" date="2014" name="Nat. Genet.">
        <title>A reference genome for common bean and genome-wide analysis of dual domestications.</title>
        <authorList>
            <person name="Schmutz J."/>
            <person name="McClean P.E."/>
            <person name="Mamidi S."/>
            <person name="Wu G.A."/>
            <person name="Cannon S.B."/>
            <person name="Grimwood J."/>
            <person name="Jenkins J."/>
            <person name="Shu S."/>
            <person name="Song Q."/>
            <person name="Chavarro C."/>
            <person name="Torres-Torres M."/>
            <person name="Geffroy V."/>
            <person name="Moghaddam S.M."/>
            <person name="Gao D."/>
            <person name="Abernathy B."/>
            <person name="Barry K."/>
            <person name="Blair M."/>
            <person name="Brick M.A."/>
            <person name="Chovatia M."/>
            <person name="Gepts P."/>
            <person name="Goodstein D.M."/>
            <person name="Gonzales M."/>
            <person name="Hellsten U."/>
            <person name="Hyten D.L."/>
            <person name="Jia G."/>
            <person name="Kelly J.D."/>
            <person name="Kudrna D."/>
            <person name="Lee R."/>
            <person name="Richard M.M."/>
            <person name="Miklas P.N."/>
            <person name="Osorno J.M."/>
            <person name="Rodrigues J."/>
            <person name="Thareau V."/>
            <person name="Urrea C.A."/>
            <person name="Wang M."/>
            <person name="Yu Y."/>
            <person name="Zhang M."/>
            <person name="Wing R.A."/>
            <person name="Cregan P.B."/>
            <person name="Rokhsar D.S."/>
            <person name="Jackson S.A."/>
        </authorList>
    </citation>
    <scope>NUCLEOTIDE SEQUENCE [LARGE SCALE GENOMIC DNA]</scope>
    <source>
        <strain evidence="3">cv. G19833</strain>
    </source>
</reference>
<proteinExistence type="predicted"/>
<dbReference type="EMBL" id="CM002296">
    <property type="protein sequence ID" value="ESW09870.1"/>
    <property type="molecule type" value="Genomic_DNA"/>
</dbReference>
<dbReference type="Proteomes" id="UP000000226">
    <property type="component" value="Chromosome 9"/>
</dbReference>